<organism evidence="2 3">
    <name type="scientific">Candidatus Woesebacteria bacterium GW2011_GWB1_43_14</name>
    <dbReference type="NCBI Taxonomy" id="1618578"/>
    <lineage>
        <taxon>Bacteria</taxon>
        <taxon>Candidatus Woeseibacteriota</taxon>
    </lineage>
</organism>
<gene>
    <name evidence="2" type="ORF">UV74_C0013G0253</name>
</gene>
<evidence type="ECO:0000313" key="2">
    <source>
        <dbReference type="EMBL" id="KKS97131.1"/>
    </source>
</evidence>
<keyword evidence="1" id="KW-1133">Transmembrane helix</keyword>
<reference evidence="2 3" key="1">
    <citation type="journal article" date="2015" name="Nature">
        <title>rRNA introns, odd ribosomes, and small enigmatic genomes across a large radiation of phyla.</title>
        <authorList>
            <person name="Brown C.T."/>
            <person name="Hug L.A."/>
            <person name="Thomas B.C."/>
            <person name="Sharon I."/>
            <person name="Castelle C.J."/>
            <person name="Singh A."/>
            <person name="Wilkins M.J."/>
            <person name="Williams K.H."/>
            <person name="Banfield J.F."/>
        </authorList>
    </citation>
    <scope>NUCLEOTIDE SEQUENCE [LARGE SCALE GENOMIC DNA]</scope>
</reference>
<accession>A0A0G1FQ35</accession>
<dbReference type="STRING" id="1618578.UV74_C0013G0253"/>
<dbReference type="Proteomes" id="UP000034090">
    <property type="component" value="Unassembled WGS sequence"/>
</dbReference>
<evidence type="ECO:0008006" key="4">
    <source>
        <dbReference type="Google" id="ProtNLM"/>
    </source>
</evidence>
<dbReference type="AlphaFoldDB" id="A0A0G1FQ35"/>
<dbReference type="EMBL" id="LCFQ01000013">
    <property type="protein sequence ID" value="KKS97131.1"/>
    <property type="molecule type" value="Genomic_DNA"/>
</dbReference>
<evidence type="ECO:0000313" key="3">
    <source>
        <dbReference type="Proteomes" id="UP000034090"/>
    </source>
</evidence>
<dbReference type="Gene3D" id="2.60.40.10">
    <property type="entry name" value="Immunoglobulins"/>
    <property type="match status" value="2"/>
</dbReference>
<feature type="transmembrane region" description="Helical" evidence="1">
    <location>
        <begin position="20"/>
        <end position="39"/>
    </location>
</feature>
<sequence length="237" mass="25797">MAKYYSRLTRTEEKKNRRSVIVFGALTVLLIIFIFTYGFSLTAKVSNLLASATGRSPIFEVTDDTPPAPPQIDSLPEQTNDPRLIVKGSAEPESKVIITLNGTEKEILTDIDGDFSSSFTLTRDKNSLSAVTVDEGGNTSKPTQTYNISYDITKPEINITNPKNGQSFFGKDKQITIEGETELETSVTINERVIVVGGGGKFSHPYTLSDGENTLNFLVVDLAGNESEVAISVSYSP</sequence>
<name>A0A0G1FQ35_9BACT</name>
<keyword evidence="1" id="KW-0472">Membrane</keyword>
<dbReference type="Pfam" id="PF09136">
    <property type="entry name" value="Glucodextran_B"/>
    <property type="match status" value="1"/>
</dbReference>
<evidence type="ECO:0000256" key="1">
    <source>
        <dbReference type="SAM" id="Phobius"/>
    </source>
</evidence>
<keyword evidence="1" id="KW-0812">Transmembrane</keyword>
<comment type="caution">
    <text evidence="2">The sequence shown here is derived from an EMBL/GenBank/DDBJ whole genome shotgun (WGS) entry which is preliminary data.</text>
</comment>
<dbReference type="InterPro" id="IPR013783">
    <property type="entry name" value="Ig-like_fold"/>
</dbReference>
<protein>
    <recommendedName>
        <fullName evidence="4">Bacterial Ig domain-containing protein</fullName>
    </recommendedName>
</protein>
<proteinExistence type="predicted"/>